<accession>A0A9W6M596</accession>
<evidence type="ECO:0000313" key="2">
    <source>
        <dbReference type="EMBL" id="GLJ94606.1"/>
    </source>
</evidence>
<sequence>MTSLDSLTDRHPLAPSHERDHEHAWSTRSRHATSEGWVLYVHCDACGAWRVDAGRDALLPPVAASSVVARPGQE</sequence>
<organism evidence="2 3">
    <name type="scientific">Microbacterium dextranolyticum</name>
    <dbReference type="NCBI Taxonomy" id="36806"/>
    <lineage>
        <taxon>Bacteria</taxon>
        <taxon>Bacillati</taxon>
        <taxon>Actinomycetota</taxon>
        <taxon>Actinomycetes</taxon>
        <taxon>Micrococcales</taxon>
        <taxon>Microbacteriaceae</taxon>
        <taxon>Microbacterium</taxon>
    </lineage>
</organism>
<dbReference type="EMBL" id="BSER01000002">
    <property type="protein sequence ID" value="GLJ94606.1"/>
    <property type="molecule type" value="Genomic_DNA"/>
</dbReference>
<evidence type="ECO:0000256" key="1">
    <source>
        <dbReference type="SAM" id="MobiDB-lite"/>
    </source>
</evidence>
<protein>
    <submittedName>
        <fullName evidence="2">Uncharacterized protein</fullName>
    </submittedName>
</protein>
<proteinExistence type="predicted"/>
<feature type="region of interest" description="Disordered" evidence="1">
    <location>
        <begin position="1"/>
        <end position="31"/>
    </location>
</feature>
<reference evidence="2" key="1">
    <citation type="journal article" date="2014" name="Int. J. Syst. Evol. Microbiol.">
        <title>Complete genome sequence of Corynebacterium casei LMG S-19264T (=DSM 44701T), isolated from a smear-ripened cheese.</title>
        <authorList>
            <consortium name="US DOE Joint Genome Institute (JGI-PGF)"/>
            <person name="Walter F."/>
            <person name="Albersmeier A."/>
            <person name="Kalinowski J."/>
            <person name="Ruckert C."/>
        </authorList>
    </citation>
    <scope>NUCLEOTIDE SEQUENCE</scope>
    <source>
        <strain evidence="2">VKM Ac-1940</strain>
    </source>
</reference>
<dbReference type="Proteomes" id="UP001142291">
    <property type="component" value="Unassembled WGS sequence"/>
</dbReference>
<dbReference type="AlphaFoldDB" id="A0A9W6M596"/>
<comment type="caution">
    <text evidence="2">The sequence shown here is derived from an EMBL/GenBank/DDBJ whole genome shotgun (WGS) entry which is preliminary data.</text>
</comment>
<feature type="compositionally biased region" description="Basic and acidic residues" evidence="1">
    <location>
        <begin position="7"/>
        <end position="25"/>
    </location>
</feature>
<dbReference type="RefSeq" id="WP_204963082.1">
    <property type="nucleotide sequence ID" value="NZ_BAAAUR010000013.1"/>
</dbReference>
<evidence type="ECO:0000313" key="3">
    <source>
        <dbReference type="Proteomes" id="UP001142291"/>
    </source>
</evidence>
<gene>
    <name evidence="2" type="ORF">GCM10017591_06670</name>
</gene>
<keyword evidence="3" id="KW-1185">Reference proteome</keyword>
<name>A0A9W6M596_9MICO</name>
<reference evidence="2" key="2">
    <citation type="submission" date="2023-01" db="EMBL/GenBank/DDBJ databases">
        <authorList>
            <person name="Sun Q."/>
            <person name="Evtushenko L."/>
        </authorList>
    </citation>
    <scope>NUCLEOTIDE SEQUENCE</scope>
    <source>
        <strain evidence="2">VKM Ac-1940</strain>
    </source>
</reference>